<gene>
    <name evidence="2" type="ORF">T01_2739</name>
</gene>
<organism evidence="2 3">
    <name type="scientific">Trichinella spiralis</name>
    <name type="common">Trichina worm</name>
    <dbReference type="NCBI Taxonomy" id="6334"/>
    <lineage>
        <taxon>Eukaryota</taxon>
        <taxon>Metazoa</taxon>
        <taxon>Ecdysozoa</taxon>
        <taxon>Nematoda</taxon>
        <taxon>Enoplea</taxon>
        <taxon>Dorylaimia</taxon>
        <taxon>Trichinellida</taxon>
        <taxon>Trichinellidae</taxon>
        <taxon>Trichinella</taxon>
    </lineage>
</organism>
<dbReference type="Pfam" id="PF24524">
    <property type="entry name" value="DUF7596"/>
    <property type="match status" value="1"/>
</dbReference>
<dbReference type="EMBL" id="JYDH01000080">
    <property type="protein sequence ID" value="KRY33541.1"/>
    <property type="molecule type" value="Genomic_DNA"/>
</dbReference>
<accession>A0A0V1B980</accession>
<protein>
    <recommendedName>
        <fullName evidence="1">DUF7596 domain-containing protein</fullName>
    </recommendedName>
</protein>
<comment type="caution">
    <text evidence="2">The sequence shown here is derived from an EMBL/GenBank/DDBJ whole genome shotgun (WGS) entry which is preliminary data.</text>
</comment>
<proteinExistence type="predicted"/>
<dbReference type="InterPro" id="IPR056017">
    <property type="entry name" value="DUF7596"/>
</dbReference>
<evidence type="ECO:0000259" key="1">
    <source>
        <dbReference type="Pfam" id="PF24524"/>
    </source>
</evidence>
<dbReference type="AlphaFoldDB" id="A0A0V1B980"/>
<name>A0A0V1B980_TRISP</name>
<evidence type="ECO:0000313" key="3">
    <source>
        <dbReference type="Proteomes" id="UP000054776"/>
    </source>
</evidence>
<dbReference type="FunCoup" id="A0A0V1B980">
    <property type="interactions" value="68"/>
</dbReference>
<dbReference type="Proteomes" id="UP000054776">
    <property type="component" value="Unassembled WGS sequence"/>
</dbReference>
<keyword evidence="3" id="KW-1185">Reference proteome</keyword>
<reference evidence="2 3" key="1">
    <citation type="submission" date="2015-01" db="EMBL/GenBank/DDBJ databases">
        <title>Evolution of Trichinella species and genotypes.</title>
        <authorList>
            <person name="Korhonen P.K."/>
            <person name="Edoardo P."/>
            <person name="Giuseppe L.R."/>
            <person name="Gasser R.B."/>
        </authorList>
    </citation>
    <scope>NUCLEOTIDE SEQUENCE [LARGE SCALE GENOMIC DNA]</scope>
    <source>
        <strain evidence="2">ISS3</strain>
    </source>
</reference>
<dbReference type="InParanoid" id="A0A0V1B980"/>
<dbReference type="OrthoDB" id="5912250at2759"/>
<sequence>LLLLLSFDTTSFNFSISLSLPLTQRHFLLNLNRYSVLRFLPPRLVHFSHCSKICFCISCCCYCKFNKVIKSVASKMTMSVASFVQDLSPCLGELIKTPIYLYTNDQPQSYLETQWIKADKKTMPLQVIAHIPQHKAAFNWQDIDWFLRNNVRRDEDVPVPVLEVTNPLFQTDRVRTVIAEDAQDGKPCGAAAMVRLSDETGYLCFCQSEPDLQDRHVRVVMAETHGGWLTVAKTNHKPPVGFDGNFSKLHQSKPDALIHQFMFNMLTEKMFGIVNFDQACNVTVDIPKNSEQMQLFRDRLGFVVSESCQFVQLNTNIKAMHVALKKNIQQSVDSDHTILSLDFHDPEMLNALQQYDYKVSSAVRMEYVKYLHDALDVQFLVCHHNKSSAHNLQGYLMFMPEKILCMYAENEQAATALLYACTSYLTRQTANQVETIFCYSVLGKGLHGWAVNHLPKDAYKEMTLLRRMHTRCVPYRIRWSSVYAANIGWQIV</sequence>
<evidence type="ECO:0000313" key="2">
    <source>
        <dbReference type="EMBL" id="KRY33541.1"/>
    </source>
</evidence>
<feature type="domain" description="DUF7596" evidence="1">
    <location>
        <begin position="163"/>
        <end position="304"/>
    </location>
</feature>
<feature type="non-terminal residue" evidence="2">
    <location>
        <position position="1"/>
    </location>
</feature>
<dbReference type="eggNOG" id="ENOG502S6JJ">
    <property type="taxonomic scope" value="Eukaryota"/>
</dbReference>